<proteinExistence type="predicted"/>
<keyword evidence="10" id="KW-0810">Translation regulation</keyword>
<evidence type="ECO:0000256" key="2">
    <source>
        <dbReference type="ARBA" id="ARBA00012513"/>
    </source>
</evidence>
<evidence type="ECO:0000256" key="5">
    <source>
        <dbReference type="ARBA" id="ARBA00022553"/>
    </source>
</evidence>
<dbReference type="FunFam" id="1.10.510.10:FF:000320">
    <property type="entry name" value="Serine/threonine protein kinase"/>
    <property type="match status" value="1"/>
</dbReference>
<dbReference type="EC" id="2.7.11.1" evidence="2"/>
<reference evidence="15 16" key="1">
    <citation type="submission" date="2020-06" db="EMBL/GenBank/DDBJ databases">
        <title>The yeast mating-type switching endonuclease HO is a domesticated member of an unorthodox homing genetic element family.</title>
        <authorList>
            <person name="Coughlan A.Y."/>
            <person name="Lombardi L."/>
            <person name="Braun-Galleani S."/>
            <person name="Martos A.R."/>
            <person name="Galeote V."/>
            <person name="Bigey F."/>
            <person name="Dequin S."/>
            <person name="Byrne K.P."/>
            <person name="Wolfe K.H."/>
        </authorList>
    </citation>
    <scope>NUCLEOTIDE SEQUENCE [LARGE SCALE GENOMIC DNA]</scope>
    <source>
        <strain evidence="15 16">CBS2947</strain>
    </source>
</reference>
<dbReference type="InterPro" id="IPR011009">
    <property type="entry name" value="Kinase-like_dom_sf"/>
</dbReference>
<dbReference type="GO" id="GO:0005829">
    <property type="term" value="C:cytosol"/>
    <property type="evidence" value="ECO:0007669"/>
    <property type="project" value="TreeGrafter"/>
</dbReference>
<accession>A0A7H9HXW7</accession>
<feature type="region of interest" description="Disordered" evidence="13">
    <location>
        <begin position="49"/>
        <end position="101"/>
    </location>
</feature>
<feature type="region of interest" description="Disordered" evidence="13">
    <location>
        <begin position="944"/>
        <end position="969"/>
    </location>
</feature>
<dbReference type="FunFam" id="3.30.200.20:FF:000314">
    <property type="entry name" value="Serine/threonine protein kinase"/>
    <property type="match status" value="1"/>
</dbReference>
<gene>
    <name evidence="15" type="ORF">HG537_0F04280</name>
</gene>
<dbReference type="PANTHER" id="PTHR24346:SF51">
    <property type="entry name" value="PAS DOMAIN-CONTAINING SERINE_THREONINE-PROTEIN KINASE"/>
    <property type="match status" value="1"/>
</dbReference>
<evidence type="ECO:0000256" key="9">
    <source>
        <dbReference type="ARBA" id="ARBA00022840"/>
    </source>
</evidence>
<dbReference type="EMBL" id="CP059272">
    <property type="protein sequence ID" value="QLQ81667.1"/>
    <property type="molecule type" value="Genomic_DNA"/>
</dbReference>
<organism evidence="15 16">
    <name type="scientific">Torulaspora globosa</name>
    <dbReference type="NCBI Taxonomy" id="48254"/>
    <lineage>
        <taxon>Eukaryota</taxon>
        <taxon>Fungi</taxon>
        <taxon>Dikarya</taxon>
        <taxon>Ascomycota</taxon>
        <taxon>Saccharomycotina</taxon>
        <taxon>Saccharomycetes</taxon>
        <taxon>Saccharomycetales</taxon>
        <taxon>Saccharomycetaceae</taxon>
        <taxon>Torulaspora</taxon>
    </lineage>
</organism>
<feature type="compositionally biased region" description="Low complexity" evidence="13">
    <location>
        <begin position="51"/>
        <end position="62"/>
    </location>
</feature>
<keyword evidence="3" id="KW-0963">Cytoplasm</keyword>
<dbReference type="CDD" id="cd00130">
    <property type="entry name" value="PAS"/>
    <property type="match status" value="1"/>
</dbReference>
<dbReference type="GO" id="GO:0004674">
    <property type="term" value="F:protein serine/threonine kinase activity"/>
    <property type="evidence" value="ECO:0007669"/>
    <property type="project" value="UniProtKB-KW"/>
</dbReference>
<evidence type="ECO:0000256" key="7">
    <source>
        <dbReference type="ARBA" id="ARBA00022741"/>
    </source>
</evidence>
<dbReference type="GO" id="GO:0006417">
    <property type="term" value="P:regulation of translation"/>
    <property type="evidence" value="ECO:0007669"/>
    <property type="project" value="UniProtKB-KW"/>
</dbReference>
<dbReference type="PANTHER" id="PTHR24346">
    <property type="entry name" value="MAP/MICROTUBULE AFFINITY-REGULATING KINASE"/>
    <property type="match status" value="1"/>
</dbReference>
<feature type="compositionally biased region" description="Polar residues" evidence="13">
    <location>
        <begin position="944"/>
        <end position="956"/>
    </location>
</feature>
<dbReference type="Gene3D" id="1.10.510.10">
    <property type="entry name" value="Transferase(Phosphotransferase) domain 1"/>
    <property type="match status" value="1"/>
</dbReference>
<sequence length="1257" mass="140233">MPYIGASNVSQSSFRSFKEKHSMNRSVLQMDSSAGSTASSLIEVSDTPACSSTADMTSHSSSLDGVPPCSKGKANQVENETDDLSRLRSRRAQSVDSIATSATDPEAAELLTLPNESTHAYSYNPLSPNSLAVRLSILKRTLEILIGNPQMLMDSNHQRNWSGVMSNRREDKQVKRTAHSAALNAFVSSTNASLASSGVQSPALSRGKTSLSLSSHAIPSSRLERASSIAFLPEFSNRADLQAGKDNIIYNSIGTTSSSNELIDAQRTDLESLLDLLNETLENNTSAKATDLHMISLLNINKLILGKSEHSHSTSQSQLRTLHLKKTLLDSLAEPFFEHYTLPEDEINEEEIELRREISNVLGADSKSDSQLPIESIRPQQDYGRILHTFTSGKNRAPQAIFTCSQQHPWQFKAANDLACLTFGISKTVLKALALLDLIHTDSRNFVLNKILSTEGQELVFTGEIVAIIQPGSSDKSSELIWASFWAKRKNDMLVCVFQKVPCDYVDVILDLQDYSVSNVSNGGSLFWNRSEEDRSELSAISNAPKFEVGFDESDDEDEEDEDSSDIKIIPASILGKEKKSETKTKTSKSVKFADQIQNVDQLSHSLSQLIKDVVHGTVFSEDDDLLPIPIRVANHINITRYFTLNHLSYNIPCAVSSSMLEDKLKLKIHSLPYQAGLFVVDSQSLRLISVNKSILKNIFGFHFAELVGRPLTEIIPSFGDLIDFINVKYAALKITLARNRGLVLTEHFFRKIKAEMNNDPEGFYTSVGIDARHRDGCLIKIDFQLRVMNPNVILLWVTHSRDVVFKDYTTTPSQLHMLKDHEPAYYSSDNSSETSSKRSSSKISVDRLKDISEHGSGRSNDVSLLGSSLRSTSLTEVKRVSPRGSSLLVSGSDDSRLDIQDSEFQKKLELNLTKIYAKDKAQFVKEGNFKLDEDLIKSITSTPHSTRSNLSLDNMQSDEEATAASSANRSEIEPIFLKTPEPNIGAQKHIKKFSDFTILQKMGEGAYGKVNLCLHKKERYIVVIKMIFKERILVDTWVRDRKLGTIPSEIQIMAALNKQPDENILRLLDFFEDDEYYYIETPVHGETGSVDLFDLIELKTNMTEFEAKLIFKQVVSGIKHLHEQGIVHRDIKDENVIVDSKGFVKLIDFGSAAYVKSGPFDVFVGTIDYAAPEVLGGEPYEGKPQDIWAIGILLYTIVFKENPFYNIDEIMEGTLKFSSGSEVSEACINLIKKILNKTAPKRPTIQEIYEDEWLHI</sequence>
<dbReference type="SUPFAM" id="SSF56112">
    <property type="entry name" value="Protein kinase-like (PK-like)"/>
    <property type="match status" value="1"/>
</dbReference>
<dbReference type="GO" id="GO:0045719">
    <property type="term" value="P:negative regulation of glycogen biosynthetic process"/>
    <property type="evidence" value="ECO:0007669"/>
    <property type="project" value="TreeGrafter"/>
</dbReference>
<feature type="compositionally biased region" description="Low complexity" evidence="13">
    <location>
        <begin position="828"/>
        <end position="844"/>
    </location>
</feature>
<evidence type="ECO:0000256" key="6">
    <source>
        <dbReference type="ARBA" id="ARBA00022679"/>
    </source>
</evidence>
<feature type="compositionally biased region" description="Basic and acidic residues" evidence="13">
    <location>
        <begin position="845"/>
        <end position="857"/>
    </location>
</feature>
<evidence type="ECO:0000256" key="12">
    <source>
        <dbReference type="ARBA" id="ARBA00048679"/>
    </source>
</evidence>
<dbReference type="GO" id="GO:0035556">
    <property type="term" value="P:intracellular signal transduction"/>
    <property type="evidence" value="ECO:0007669"/>
    <property type="project" value="TreeGrafter"/>
</dbReference>
<evidence type="ECO:0000256" key="1">
    <source>
        <dbReference type="ARBA" id="ARBA00004496"/>
    </source>
</evidence>
<dbReference type="Gene3D" id="3.30.200.20">
    <property type="entry name" value="Phosphorylase Kinase, domain 1"/>
    <property type="match status" value="1"/>
</dbReference>
<comment type="catalytic activity">
    <reaction evidence="11">
        <text>L-threonyl-[protein] + ATP = O-phospho-L-threonyl-[protein] + ADP + H(+)</text>
        <dbReference type="Rhea" id="RHEA:46608"/>
        <dbReference type="Rhea" id="RHEA-COMP:11060"/>
        <dbReference type="Rhea" id="RHEA-COMP:11605"/>
        <dbReference type="ChEBI" id="CHEBI:15378"/>
        <dbReference type="ChEBI" id="CHEBI:30013"/>
        <dbReference type="ChEBI" id="CHEBI:30616"/>
        <dbReference type="ChEBI" id="CHEBI:61977"/>
        <dbReference type="ChEBI" id="CHEBI:456216"/>
        <dbReference type="EC" id="2.7.11.1"/>
    </reaction>
</comment>
<evidence type="ECO:0000256" key="11">
    <source>
        <dbReference type="ARBA" id="ARBA00047899"/>
    </source>
</evidence>
<evidence type="ECO:0000256" key="8">
    <source>
        <dbReference type="ARBA" id="ARBA00022777"/>
    </source>
</evidence>
<dbReference type="CDD" id="cd14004">
    <property type="entry name" value="STKc_PASK"/>
    <property type="match status" value="1"/>
</dbReference>
<dbReference type="InterPro" id="IPR008271">
    <property type="entry name" value="Ser/Thr_kinase_AS"/>
</dbReference>
<dbReference type="SMART" id="SM00220">
    <property type="entry name" value="S_TKc"/>
    <property type="match status" value="1"/>
</dbReference>
<feature type="domain" description="Protein kinase" evidence="14">
    <location>
        <begin position="997"/>
        <end position="1255"/>
    </location>
</feature>
<comment type="catalytic activity">
    <reaction evidence="12">
        <text>L-seryl-[protein] + ATP = O-phospho-L-seryl-[protein] + ADP + H(+)</text>
        <dbReference type="Rhea" id="RHEA:17989"/>
        <dbReference type="Rhea" id="RHEA-COMP:9863"/>
        <dbReference type="Rhea" id="RHEA-COMP:11604"/>
        <dbReference type="ChEBI" id="CHEBI:15378"/>
        <dbReference type="ChEBI" id="CHEBI:29999"/>
        <dbReference type="ChEBI" id="CHEBI:30616"/>
        <dbReference type="ChEBI" id="CHEBI:83421"/>
        <dbReference type="ChEBI" id="CHEBI:456216"/>
        <dbReference type="EC" id="2.7.11.1"/>
    </reaction>
</comment>
<dbReference type="InterPro" id="IPR000014">
    <property type="entry name" value="PAS"/>
</dbReference>
<protein>
    <recommendedName>
        <fullName evidence="2">non-specific serine/threonine protein kinase</fullName>
        <ecNumber evidence="2">2.7.11.1</ecNumber>
    </recommendedName>
</protein>
<dbReference type="InterPro" id="IPR000719">
    <property type="entry name" value="Prot_kinase_dom"/>
</dbReference>
<comment type="subcellular location">
    <subcellularLocation>
        <location evidence="1">Cytoplasm</location>
    </subcellularLocation>
</comment>
<keyword evidence="5" id="KW-0597">Phosphoprotein</keyword>
<evidence type="ECO:0000259" key="14">
    <source>
        <dbReference type="PROSITE" id="PS50011"/>
    </source>
</evidence>
<dbReference type="PROSITE" id="PS00108">
    <property type="entry name" value="PROTEIN_KINASE_ST"/>
    <property type="match status" value="1"/>
</dbReference>
<keyword evidence="6" id="KW-0808">Transferase</keyword>
<keyword evidence="4" id="KW-0723">Serine/threonine-protein kinase</keyword>
<keyword evidence="9" id="KW-0067">ATP-binding</keyword>
<evidence type="ECO:0000256" key="4">
    <source>
        <dbReference type="ARBA" id="ARBA00022527"/>
    </source>
</evidence>
<dbReference type="OrthoDB" id="10252171at2759"/>
<name>A0A7H9HXW7_9SACH</name>
<dbReference type="PROSITE" id="PS50011">
    <property type="entry name" value="PROTEIN_KINASE_DOM"/>
    <property type="match status" value="1"/>
</dbReference>
<dbReference type="GO" id="GO:0060917">
    <property type="term" value="P:regulation of (1-&gt;6)-beta-D-glucan biosynthetic process"/>
    <property type="evidence" value="ECO:0007669"/>
    <property type="project" value="UniProtKB-ARBA"/>
</dbReference>
<feature type="region of interest" description="Disordered" evidence="13">
    <location>
        <begin position="825"/>
        <end position="865"/>
    </location>
</feature>
<keyword evidence="7" id="KW-0547">Nucleotide-binding</keyword>
<evidence type="ECO:0000256" key="10">
    <source>
        <dbReference type="ARBA" id="ARBA00022845"/>
    </source>
</evidence>
<evidence type="ECO:0000256" key="3">
    <source>
        <dbReference type="ARBA" id="ARBA00022490"/>
    </source>
</evidence>
<dbReference type="GO" id="GO:0005634">
    <property type="term" value="C:nucleus"/>
    <property type="evidence" value="ECO:0007669"/>
    <property type="project" value="TreeGrafter"/>
</dbReference>
<evidence type="ECO:0000256" key="13">
    <source>
        <dbReference type="SAM" id="MobiDB-lite"/>
    </source>
</evidence>
<dbReference type="GO" id="GO:0005524">
    <property type="term" value="F:ATP binding"/>
    <property type="evidence" value="ECO:0007669"/>
    <property type="project" value="UniProtKB-KW"/>
</dbReference>
<keyword evidence="16" id="KW-1185">Reference proteome</keyword>
<evidence type="ECO:0000313" key="16">
    <source>
        <dbReference type="Proteomes" id="UP000510647"/>
    </source>
</evidence>
<evidence type="ECO:0000313" key="15">
    <source>
        <dbReference type="EMBL" id="QLQ81667.1"/>
    </source>
</evidence>
<dbReference type="AlphaFoldDB" id="A0A7H9HXW7"/>
<dbReference type="Proteomes" id="UP000510647">
    <property type="component" value="Chromosome 6"/>
</dbReference>
<feature type="compositionally biased region" description="Polar residues" evidence="13">
    <location>
        <begin position="92"/>
        <end position="101"/>
    </location>
</feature>
<keyword evidence="8" id="KW-0418">Kinase</keyword>
<dbReference type="Pfam" id="PF00069">
    <property type="entry name" value="Pkinase"/>
    <property type="match status" value="1"/>
</dbReference>